<dbReference type="Proteomes" id="UP000024635">
    <property type="component" value="Unassembled WGS sequence"/>
</dbReference>
<evidence type="ECO:0000256" key="1">
    <source>
        <dbReference type="SAM" id="MobiDB-lite"/>
    </source>
</evidence>
<dbReference type="EMBL" id="JARK01000189">
    <property type="protein sequence ID" value="EYC40926.1"/>
    <property type="molecule type" value="Genomic_DNA"/>
</dbReference>
<sequence length="982" mass="111266">MWKRVNARTSPGSDLQEARPPPVVKKRGLPRDERPRLKTLVRVGSLNIGTLTGKTREIADLMKRRRIHVLCLQETRWKGSKAREIGDGVKLFYHGFETRRNGVAIAIAGPLKEHVSSVNRVSDRIISLRIATEDGFWTVVSVYAPQCGCTEADKEAFYEELDDVIRSAPEGDYITIAGDFNGHVGQDRRGFERVHGGRGLGSRNQEGERIIGLAEAHDLAIASTFFIKRESQKITYCSGGRQSEIDHILVRRLSLKTVKNVKTIPGEEIAGQHRPVVADICITLPKPTKPKLEPRIRWWKLAGETLKTLREKIVATGLPDPCGPIDAVWASAASTILTCARDTLGETRGGRRGDKATWFWSEDLQKIVKAKKNAYKAWQNTKSLSALSEYKLRKREAKAAVARAKNAAMDDLYDKLESSQAEKYVYRLAKARHRASLDVTEVRAVKSEEGDVLRDPMAVKERWRAYFAHLLNEEFPRKKNFPGEPVAGPVQQWTVDEVRKAVKKMKVGKAPGPDGIPMEAWRSLGELGLQWLTKFFNNITRSAKIPEAWKDSIIVPIFKRKGDVMDCANYRGIKLIAHTMKIYERLLDMRLRDMVEIAADQFGFVPERSTIDAIFIARQVMEKYREKNKPCHIAFLDLEKAYDRLPRAVIWDVMRKRGIPEYMVKTVQVMYEGTTARVRTSLGTTSKFDITVGVHQGSALSPFLFIMTLDTVVKHLLEGPPCTLLYADDVAVIADSTAELQVKIQKWQTALADAGLKLNLKKTEVMSSIGGGDAVLDVNGTAFTQTEEFQYLGSILSADGTVDAAVRGRIACAWLKWRESTGILCDRRCSRVLKGKIYRTVVRPTMMYGSECWPVSKTHERMLNTAEMRMLRWACGLTRRDKVRNEDIRALMQTAPIQQKLRAQRLRWFGHVMRRSPLHPTRQAMDMEVIGKRPRGAPKKRWKDTVSKDMKELGITKDDAQDRDLWRRRTKTADPVNARDKR</sequence>
<comment type="caution">
    <text evidence="3">The sequence shown here is derived from an EMBL/GenBank/DDBJ whole genome shotgun (WGS) entry which is preliminary data.</text>
</comment>
<dbReference type="AlphaFoldDB" id="A0A016S355"/>
<dbReference type="InterPro" id="IPR036691">
    <property type="entry name" value="Endo/exonu/phosph_ase_sf"/>
</dbReference>
<proteinExistence type="predicted"/>
<dbReference type="InterPro" id="IPR043502">
    <property type="entry name" value="DNA/RNA_pol_sf"/>
</dbReference>
<dbReference type="Gene3D" id="3.30.70.270">
    <property type="match status" value="1"/>
</dbReference>
<dbReference type="SUPFAM" id="SSF56672">
    <property type="entry name" value="DNA/RNA polymerases"/>
    <property type="match status" value="1"/>
</dbReference>
<dbReference type="OrthoDB" id="5832914at2759"/>
<dbReference type="PROSITE" id="PS50878">
    <property type="entry name" value="RT_POL"/>
    <property type="match status" value="1"/>
</dbReference>
<evidence type="ECO:0000313" key="5">
    <source>
        <dbReference type="Proteomes" id="UP000024635"/>
    </source>
</evidence>
<dbReference type="STRING" id="53326.A0A016S355"/>
<accession>A0A016S355</accession>
<dbReference type="InterPro" id="IPR043128">
    <property type="entry name" value="Rev_trsase/Diguanyl_cyclase"/>
</dbReference>
<dbReference type="Gene3D" id="3.60.10.10">
    <property type="entry name" value="Endonuclease/exonuclease/phosphatase"/>
    <property type="match status" value="1"/>
</dbReference>
<dbReference type="EMBL" id="JARK01001642">
    <property type="protein sequence ID" value="EYB85038.1"/>
    <property type="molecule type" value="Genomic_DNA"/>
</dbReference>
<feature type="compositionally biased region" description="Basic residues" evidence="1">
    <location>
        <begin position="933"/>
        <end position="942"/>
    </location>
</feature>
<feature type="region of interest" description="Disordered" evidence="1">
    <location>
        <begin position="933"/>
        <end position="982"/>
    </location>
</feature>
<dbReference type="SUPFAM" id="SSF56219">
    <property type="entry name" value="DNase I-like"/>
    <property type="match status" value="1"/>
</dbReference>
<evidence type="ECO:0000259" key="2">
    <source>
        <dbReference type="PROSITE" id="PS50878"/>
    </source>
</evidence>
<feature type="domain" description="Reverse transcriptase" evidence="2">
    <location>
        <begin position="538"/>
        <end position="796"/>
    </location>
</feature>
<keyword evidence="5" id="KW-1185">Reference proteome</keyword>
<reference evidence="3" key="1">
    <citation type="submission" date="2014-02" db="EMBL/GenBank/DDBJ databases">
        <title>The genome and transcriptome of the zoonotic hookworm Ancylostoma ceylanicum reveal infection-specific gene families.</title>
        <authorList>
            <person name="Schwarz E.M."/>
            <person name="Hu Y."/>
            <person name="Antoshechkin I."/>
            <person name="Miller M.M."/>
            <person name="Sternberg P.W."/>
            <person name="Aroian R.V."/>
        </authorList>
    </citation>
    <scope>NUCLEOTIDE SEQUENCE</scope>
    <source>
        <strain evidence="3">HY135</strain>
    </source>
</reference>
<organism evidence="3 5">
    <name type="scientific">Ancylostoma ceylanicum</name>
    <dbReference type="NCBI Taxonomy" id="53326"/>
    <lineage>
        <taxon>Eukaryota</taxon>
        <taxon>Metazoa</taxon>
        <taxon>Ecdysozoa</taxon>
        <taxon>Nematoda</taxon>
        <taxon>Chromadorea</taxon>
        <taxon>Rhabditida</taxon>
        <taxon>Rhabditina</taxon>
        <taxon>Rhabditomorpha</taxon>
        <taxon>Strongyloidea</taxon>
        <taxon>Ancylostomatidae</taxon>
        <taxon>Ancylostomatinae</taxon>
        <taxon>Ancylostoma</taxon>
    </lineage>
</organism>
<reference evidence="5" key="2">
    <citation type="journal article" date="2015" name="Nat. Genet.">
        <title>The genome and transcriptome of the zoonotic hookworm Ancylostoma ceylanicum identify infection-specific gene families.</title>
        <authorList>
            <person name="Schwarz E.M."/>
            <person name="Hu Y."/>
            <person name="Antoshechkin I."/>
            <person name="Miller M.M."/>
            <person name="Sternberg P.W."/>
            <person name="Aroian R.V."/>
        </authorList>
    </citation>
    <scope>NUCLEOTIDE SEQUENCE</scope>
    <source>
        <strain evidence="5">HY135</strain>
    </source>
</reference>
<feature type="region of interest" description="Disordered" evidence="1">
    <location>
        <begin position="1"/>
        <end position="31"/>
    </location>
</feature>
<gene>
    <name evidence="3" type="primary">Acey_s0306.g2014</name>
    <name evidence="4" type="synonym">Acey_s0589.g371</name>
    <name evidence="3" type="ORF">Y032_0306g2014</name>
    <name evidence="4" type="ORF">Y032_0589g371</name>
</gene>
<dbReference type="GO" id="GO:0003824">
    <property type="term" value="F:catalytic activity"/>
    <property type="evidence" value="ECO:0007669"/>
    <property type="project" value="InterPro"/>
</dbReference>
<feature type="compositionally biased region" description="Basic and acidic residues" evidence="1">
    <location>
        <begin position="943"/>
        <end position="967"/>
    </location>
</feature>
<dbReference type="Pfam" id="PF00078">
    <property type="entry name" value="RVT_1"/>
    <property type="match status" value="1"/>
</dbReference>
<evidence type="ECO:0000313" key="3">
    <source>
        <dbReference type="EMBL" id="EYB85038.1"/>
    </source>
</evidence>
<dbReference type="PANTHER" id="PTHR47027:SF28">
    <property type="entry name" value="ENDONUCLEASE-REVERSE TRANSCRIPTASE"/>
    <property type="match status" value="1"/>
</dbReference>
<name>A0A016S355_9BILA</name>
<dbReference type="CDD" id="cd01650">
    <property type="entry name" value="RT_nLTR_like"/>
    <property type="match status" value="1"/>
</dbReference>
<dbReference type="InterPro" id="IPR000477">
    <property type="entry name" value="RT_dom"/>
</dbReference>
<dbReference type="CDD" id="cd09076">
    <property type="entry name" value="L1-EN"/>
    <property type="match status" value="1"/>
</dbReference>
<dbReference type="Pfam" id="PF03372">
    <property type="entry name" value="Exo_endo_phos"/>
    <property type="match status" value="1"/>
</dbReference>
<dbReference type="InterPro" id="IPR005135">
    <property type="entry name" value="Endo/exonuclease/phosphatase"/>
</dbReference>
<dbReference type="PANTHER" id="PTHR47027">
    <property type="entry name" value="REVERSE TRANSCRIPTASE DOMAIN-CONTAINING PROTEIN"/>
    <property type="match status" value="1"/>
</dbReference>
<protein>
    <recommendedName>
        <fullName evidence="2">Reverse transcriptase domain-containing protein</fullName>
    </recommendedName>
</protein>
<evidence type="ECO:0000313" key="4">
    <source>
        <dbReference type="EMBL" id="EYC40926.1"/>
    </source>
</evidence>